<feature type="active site" description="Charge relay system" evidence="14">
    <location>
        <position position="146"/>
    </location>
</feature>
<dbReference type="EMBL" id="BDOQ01000002">
    <property type="protein sequence ID" value="GBG12875.1"/>
    <property type="molecule type" value="Genomic_DNA"/>
</dbReference>
<feature type="signal peptide" evidence="17">
    <location>
        <begin position="1"/>
        <end position="21"/>
    </location>
</feature>
<evidence type="ECO:0000256" key="9">
    <source>
        <dbReference type="ARBA" id="ARBA00022764"/>
    </source>
</evidence>
<keyword evidence="6 19" id="KW-0645">Protease</keyword>
<keyword evidence="12" id="KW-0346">Stress response</keyword>
<keyword evidence="9" id="KW-0574">Periplasm</keyword>
<comment type="subcellular location">
    <subcellularLocation>
        <location evidence="2">Periplasm</location>
    </subcellularLocation>
</comment>
<feature type="compositionally biased region" description="Gly residues" evidence="16">
    <location>
        <begin position="81"/>
        <end position="92"/>
    </location>
</feature>
<dbReference type="InterPro" id="IPR001478">
    <property type="entry name" value="PDZ"/>
</dbReference>
<dbReference type="SUPFAM" id="SSF50156">
    <property type="entry name" value="PDZ domain-like"/>
    <property type="match status" value="2"/>
</dbReference>
<gene>
    <name evidence="19" type="primary">degP</name>
    <name evidence="19" type="ORF">NMK_0410</name>
</gene>
<dbReference type="InterPro" id="IPR001940">
    <property type="entry name" value="Peptidase_S1C"/>
</dbReference>
<dbReference type="Pfam" id="PF13365">
    <property type="entry name" value="Trypsin_2"/>
    <property type="match status" value="1"/>
</dbReference>
<keyword evidence="8" id="KW-0677">Repeat</keyword>
<comment type="similarity">
    <text evidence="3">Belongs to the peptidase S1C family.</text>
</comment>
<dbReference type="FunFam" id="2.40.10.120:FF:000007">
    <property type="entry name" value="Periplasmic serine endoprotease DegP-like"/>
    <property type="match status" value="1"/>
</dbReference>
<evidence type="ECO:0000259" key="18">
    <source>
        <dbReference type="PROSITE" id="PS50106"/>
    </source>
</evidence>
<dbReference type="OrthoDB" id="9758917at2"/>
<evidence type="ECO:0000256" key="6">
    <source>
        <dbReference type="ARBA" id="ARBA00022670"/>
    </source>
</evidence>
<evidence type="ECO:0000256" key="16">
    <source>
        <dbReference type="SAM" id="MobiDB-lite"/>
    </source>
</evidence>
<keyword evidence="7 17" id="KW-0732">Signal</keyword>
<dbReference type="PROSITE" id="PS50106">
    <property type="entry name" value="PDZ"/>
    <property type="match status" value="1"/>
</dbReference>
<dbReference type="Pfam" id="PF17820">
    <property type="entry name" value="PDZ_6"/>
    <property type="match status" value="1"/>
</dbReference>
<keyword evidence="20" id="KW-1185">Reference proteome</keyword>
<feature type="binding site" evidence="15">
    <location>
        <position position="146"/>
    </location>
    <ligand>
        <name>substrate</name>
    </ligand>
</feature>
<feature type="region of interest" description="Disordered" evidence="16">
    <location>
        <begin position="72"/>
        <end position="93"/>
    </location>
</feature>
<dbReference type="InterPro" id="IPR036034">
    <property type="entry name" value="PDZ_sf"/>
</dbReference>
<feature type="domain" description="PDZ" evidence="18">
    <location>
        <begin position="263"/>
        <end position="354"/>
    </location>
</feature>
<dbReference type="GO" id="GO:0004252">
    <property type="term" value="F:serine-type endopeptidase activity"/>
    <property type="evidence" value="ECO:0007669"/>
    <property type="project" value="InterPro"/>
</dbReference>
<evidence type="ECO:0000256" key="1">
    <source>
        <dbReference type="ARBA" id="ARBA00001772"/>
    </source>
</evidence>
<dbReference type="InterPro" id="IPR041489">
    <property type="entry name" value="PDZ_6"/>
</dbReference>
<dbReference type="AlphaFoldDB" id="A0A2R5F3I1"/>
<dbReference type="InterPro" id="IPR011782">
    <property type="entry name" value="Pept_S1C_Do"/>
</dbReference>
<evidence type="ECO:0000256" key="13">
    <source>
        <dbReference type="ARBA" id="ARBA00032850"/>
    </source>
</evidence>
<feature type="chain" id="PRO_5038960054" description="Probable periplasmic serine endoprotease DegP-like" evidence="17">
    <location>
        <begin position="22"/>
        <end position="474"/>
    </location>
</feature>
<evidence type="ECO:0000256" key="4">
    <source>
        <dbReference type="ARBA" id="ARBA00013035"/>
    </source>
</evidence>
<dbReference type="Gene3D" id="2.30.42.10">
    <property type="match status" value="2"/>
</dbReference>
<dbReference type="CDD" id="cd10839">
    <property type="entry name" value="cpPDZ1_DegP-like"/>
    <property type="match status" value="1"/>
</dbReference>
<comment type="catalytic activity">
    <reaction evidence="1">
        <text>Acts on substrates that are at least partially unfolded. The cleavage site P1 residue is normally between a pair of hydrophobic residues, such as Val-|-Val.</text>
        <dbReference type="EC" id="3.4.21.107"/>
    </reaction>
</comment>
<evidence type="ECO:0000313" key="20">
    <source>
        <dbReference type="Proteomes" id="UP000245081"/>
    </source>
</evidence>
<dbReference type="PRINTS" id="PR00834">
    <property type="entry name" value="PROTEASES2C"/>
</dbReference>
<name>A0A2R5F3I1_9PROT</name>
<evidence type="ECO:0000256" key="10">
    <source>
        <dbReference type="ARBA" id="ARBA00022801"/>
    </source>
</evidence>
<feature type="binding site" evidence="15">
    <location>
        <begin position="217"/>
        <end position="219"/>
    </location>
    <ligand>
        <name>substrate</name>
    </ligand>
</feature>
<evidence type="ECO:0000256" key="14">
    <source>
        <dbReference type="PIRSR" id="PIRSR611782-1"/>
    </source>
</evidence>
<evidence type="ECO:0000256" key="8">
    <source>
        <dbReference type="ARBA" id="ARBA00022737"/>
    </source>
</evidence>
<protein>
    <recommendedName>
        <fullName evidence="5">Probable periplasmic serine endoprotease DegP-like</fullName>
        <ecNumber evidence="4">3.4.21.107</ecNumber>
    </recommendedName>
    <alternativeName>
        <fullName evidence="13">Protease Do</fullName>
    </alternativeName>
</protein>
<accession>A0A2R5F3I1</accession>
<dbReference type="Pfam" id="PF13180">
    <property type="entry name" value="PDZ_2"/>
    <property type="match status" value="1"/>
</dbReference>
<evidence type="ECO:0000256" key="5">
    <source>
        <dbReference type="ARBA" id="ARBA00013958"/>
    </source>
</evidence>
<dbReference type="GO" id="GO:0042597">
    <property type="term" value="C:periplasmic space"/>
    <property type="evidence" value="ECO:0007669"/>
    <property type="project" value="UniProtKB-SubCell"/>
</dbReference>
<dbReference type="GO" id="GO:0006508">
    <property type="term" value="P:proteolysis"/>
    <property type="evidence" value="ECO:0007669"/>
    <property type="project" value="UniProtKB-KW"/>
</dbReference>
<evidence type="ECO:0000256" key="7">
    <source>
        <dbReference type="ARBA" id="ARBA00022729"/>
    </source>
</evidence>
<dbReference type="PANTHER" id="PTHR22939:SF130">
    <property type="entry name" value="PERIPLASMIC SERINE ENDOPROTEASE DEGP-LIKE-RELATED"/>
    <property type="match status" value="1"/>
</dbReference>
<keyword evidence="10 19" id="KW-0378">Hydrolase</keyword>
<comment type="caution">
    <text evidence="19">The sequence shown here is derived from an EMBL/GenBank/DDBJ whole genome shotgun (WGS) entry which is preliminary data.</text>
</comment>
<sequence>MMRKLWVTALFLLSFTTTVLAKDLPDFTELVEKQGAAVVNISTVTTVHANGGNGMMPFPNVPEDDPFYEFFRHFAPPGSQGPQGPGGQGGGQDYKTQSLGSGFIVSSDGYVLTNAHVVNDADEVIVKLTDRREFKAKIIGSDPRSDVALIKIEATGLPKVTLGDPTQLKVGEWVVAIGSPFGLENTVTAGIVSAKGRALPQENYVPFIQTDVAINPGNSGGPLFNMKGEVVGINSQIYSRSGGYMGLSFAIPIDVAMDVQNQLKSTGKVSRGWLGIGIQEITKELADSFGMKNTNGALVAGIEKGSPAERSGLEPGDVIIRFDGKPVVNSSDLPRIVGGTKPGKDVTMEVLRKGATRNLSVKVGEMPDEKDEAKAAPRGPAKVEPNRLGLQLRDLTPQQKKKLGKNGLLVLNSQGTAALAGIRRGDVVLAVNNNEVQGVDQFNKLIDGMVGKTVALLILRGDSTLYVPVKVNGK</sequence>
<feature type="active site" description="Charge relay system" evidence="14">
    <location>
        <position position="116"/>
    </location>
</feature>
<dbReference type="SMART" id="SM00228">
    <property type="entry name" value="PDZ"/>
    <property type="match status" value="2"/>
</dbReference>
<evidence type="ECO:0000256" key="15">
    <source>
        <dbReference type="PIRSR" id="PIRSR611782-2"/>
    </source>
</evidence>
<dbReference type="EC" id="3.4.21.107" evidence="4"/>
<evidence type="ECO:0000256" key="3">
    <source>
        <dbReference type="ARBA" id="ARBA00010541"/>
    </source>
</evidence>
<dbReference type="NCBIfam" id="TIGR02037">
    <property type="entry name" value="degP_htrA_DO"/>
    <property type="match status" value="1"/>
</dbReference>
<proteinExistence type="inferred from homology"/>
<reference evidence="19 20" key="1">
    <citation type="journal article" date="2018" name="Environ. Microbiol.">
        <title>Isolation and genomic characterization of Novimethylophilus kurashikiensis gen. nov. sp. nov., a new lanthanide-dependent methylotrophic species of Methylophilaceae.</title>
        <authorList>
            <person name="Lv H."/>
            <person name="Sahin N."/>
            <person name="Tani A."/>
        </authorList>
    </citation>
    <scope>NUCLEOTIDE SEQUENCE [LARGE SCALE GENOMIC DNA]</scope>
    <source>
        <strain evidence="19 20">La2-4</strain>
    </source>
</reference>
<dbReference type="Proteomes" id="UP000245081">
    <property type="component" value="Unassembled WGS sequence"/>
</dbReference>
<feature type="active site" description="Charge relay system" evidence="14">
    <location>
        <position position="219"/>
    </location>
</feature>
<organism evidence="19 20">
    <name type="scientific">Novimethylophilus kurashikiensis</name>
    <dbReference type="NCBI Taxonomy" id="1825523"/>
    <lineage>
        <taxon>Bacteria</taxon>
        <taxon>Pseudomonadati</taxon>
        <taxon>Pseudomonadota</taxon>
        <taxon>Betaproteobacteria</taxon>
        <taxon>Nitrosomonadales</taxon>
        <taxon>Methylophilaceae</taxon>
        <taxon>Novimethylophilus</taxon>
    </lineage>
</organism>
<evidence type="ECO:0000256" key="17">
    <source>
        <dbReference type="SAM" id="SignalP"/>
    </source>
</evidence>
<dbReference type="InterPro" id="IPR009003">
    <property type="entry name" value="Peptidase_S1_PA"/>
</dbReference>
<evidence type="ECO:0000313" key="19">
    <source>
        <dbReference type="EMBL" id="GBG12875.1"/>
    </source>
</evidence>
<dbReference type="SUPFAM" id="SSF50494">
    <property type="entry name" value="Trypsin-like serine proteases"/>
    <property type="match status" value="1"/>
</dbReference>
<dbReference type="Gene3D" id="2.40.10.120">
    <property type="match status" value="1"/>
</dbReference>
<feature type="binding site" evidence="15">
    <location>
        <position position="116"/>
    </location>
    <ligand>
        <name>substrate</name>
    </ligand>
</feature>
<evidence type="ECO:0000256" key="2">
    <source>
        <dbReference type="ARBA" id="ARBA00004418"/>
    </source>
</evidence>
<keyword evidence="11" id="KW-0720">Serine protease</keyword>
<dbReference type="PANTHER" id="PTHR22939">
    <property type="entry name" value="SERINE PROTEASE FAMILY S1C HTRA-RELATED"/>
    <property type="match status" value="1"/>
</dbReference>
<evidence type="ECO:0000256" key="11">
    <source>
        <dbReference type="ARBA" id="ARBA00022825"/>
    </source>
</evidence>
<evidence type="ECO:0000256" key="12">
    <source>
        <dbReference type="ARBA" id="ARBA00023016"/>
    </source>
</evidence>